<evidence type="ECO:0000313" key="3">
    <source>
        <dbReference type="Proteomes" id="UP000026962"/>
    </source>
</evidence>
<dbReference type="Gramene" id="OPUNC02G15650.1">
    <property type="protein sequence ID" value="OPUNC02G15650.1"/>
    <property type="gene ID" value="OPUNC02G15650"/>
</dbReference>
<proteinExistence type="predicted"/>
<organism evidence="2">
    <name type="scientific">Oryza punctata</name>
    <name type="common">Red rice</name>
    <dbReference type="NCBI Taxonomy" id="4537"/>
    <lineage>
        <taxon>Eukaryota</taxon>
        <taxon>Viridiplantae</taxon>
        <taxon>Streptophyta</taxon>
        <taxon>Embryophyta</taxon>
        <taxon>Tracheophyta</taxon>
        <taxon>Spermatophyta</taxon>
        <taxon>Magnoliopsida</taxon>
        <taxon>Liliopsida</taxon>
        <taxon>Poales</taxon>
        <taxon>Poaceae</taxon>
        <taxon>BOP clade</taxon>
        <taxon>Oryzoideae</taxon>
        <taxon>Oryzeae</taxon>
        <taxon>Oryzinae</taxon>
        <taxon>Oryza</taxon>
    </lineage>
</organism>
<dbReference type="AlphaFoldDB" id="A0A0E0K039"/>
<protein>
    <submittedName>
        <fullName evidence="2">Uncharacterized protein</fullName>
    </submittedName>
</protein>
<evidence type="ECO:0000256" key="1">
    <source>
        <dbReference type="SAM" id="MobiDB-lite"/>
    </source>
</evidence>
<dbReference type="HOGENOM" id="CLU_175865_1_0_1"/>
<name>A0A0E0K039_ORYPU</name>
<sequence>MALDLNMPLDEGDEQVPDLNEAVAREEEIHVDHDNDQLRGNVQGGANHVLPFDLNLDAPGHQGEMHPGGDKKSKIVVTL</sequence>
<feature type="compositionally biased region" description="Basic and acidic residues" evidence="1">
    <location>
        <begin position="63"/>
        <end position="73"/>
    </location>
</feature>
<dbReference type="OMA" id="FDLNLEM"/>
<dbReference type="EnsemblPlants" id="OPUNC02G15650.1">
    <property type="protein sequence ID" value="OPUNC02G15650.1"/>
    <property type="gene ID" value="OPUNC02G15650"/>
</dbReference>
<keyword evidence="3" id="KW-1185">Reference proteome</keyword>
<dbReference type="Proteomes" id="UP000026962">
    <property type="component" value="Chromosome 2"/>
</dbReference>
<feature type="region of interest" description="Disordered" evidence="1">
    <location>
        <begin position="57"/>
        <end position="79"/>
    </location>
</feature>
<reference evidence="2" key="1">
    <citation type="submission" date="2015-04" db="UniProtKB">
        <authorList>
            <consortium name="EnsemblPlants"/>
        </authorList>
    </citation>
    <scope>IDENTIFICATION</scope>
</reference>
<reference evidence="2" key="2">
    <citation type="submission" date="2018-05" db="EMBL/GenBank/DDBJ databases">
        <title>OpunRS2 (Oryza punctata Reference Sequence Version 2).</title>
        <authorList>
            <person name="Zhang J."/>
            <person name="Kudrna D."/>
            <person name="Lee S."/>
            <person name="Talag J."/>
            <person name="Welchert J."/>
            <person name="Wing R.A."/>
        </authorList>
    </citation>
    <scope>NUCLEOTIDE SEQUENCE [LARGE SCALE GENOMIC DNA]</scope>
</reference>
<evidence type="ECO:0000313" key="2">
    <source>
        <dbReference type="EnsemblPlants" id="OPUNC02G15650.1"/>
    </source>
</evidence>
<accession>A0A0E0K039</accession>